<comment type="caution">
    <text evidence="2">The sequence shown here is derived from an EMBL/GenBank/DDBJ whole genome shotgun (WGS) entry which is preliminary data.</text>
</comment>
<feature type="compositionally biased region" description="Low complexity" evidence="1">
    <location>
        <begin position="87"/>
        <end position="106"/>
    </location>
</feature>
<gene>
    <name evidence="2" type="ORF">HLB44_01880</name>
</gene>
<evidence type="ECO:0000313" key="3">
    <source>
        <dbReference type="Proteomes" id="UP000737171"/>
    </source>
</evidence>
<dbReference type="Proteomes" id="UP000737171">
    <property type="component" value="Unassembled WGS sequence"/>
</dbReference>
<name>A0ABX2EB29_9BURK</name>
<dbReference type="RefSeq" id="WP_173119337.1">
    <property type="nucleotide sequence ID" value="NZ_JABRWJ010000001.1"/>
</dbReference>
<reference evidence="2 3" key="1">
    <citation type="submission" date="2020-05" db="EMBL/GenBank/DDBJ databases">
        <title>Aquincola sp. isolate from soil.</title>
        <authorList>
            <person name="Han J."/>
            <person name="Kim D.-U."/>
        </authorList>
    </citation>
    <scope>NUCLEOTIDE SEQUENCE [LARGE SCALE GENOMIC DNA]</scope>
    <source>
        <strain evidence="2 3">S2</strain>
    </source>
</reference>
<keyword evidence="3" id="KW-1185">Reference proteome</keyword>
<sequence>MASPLVPFVLGRALAGSIGVVDDASKNRAGLMMMMFGLGLPGIVVTREIARRDVPPPVPVRTDDGTGTATDGGTGTTTGGTAGGTGTTTTGGTTIGVTTTTGEITTTGGGSSTGSATGTPAKARA</sequence>
<organism evidence="2 3">
    <name type="scientific">Pseudaquabacterium terrae</name>
    <dbReference type="NCBI Taxonomy" id="2732868"/>
    <lineage>
        <taxon>Bacteria</taxon>
        <taxon>Pseudomonadati</taxon>
        <taxon>Pseudomonadota</taxon>
        <taxon>Betaproteobacteria</taxon>
        <taxon>Burkholderiales</taxon>
        <taxon>Sphaerotilaceae</taxon>
        <taxon>Pseudaquabacterium</taxon>
    </lineage>
</organism>
<dbReference type="EMBL" id="JABRWJ010000001">
    <property type="protein sequence ID" value="NRF65726.1"/>
    <property type="molecule type" value="Genomic_DNA"/>
</dbReference>
<evidence type="ECO:0000256" key="1">
    <source>
        <dbReference type="SAM" id="MobiDB-lite"/>
    </source>
</evidence>
<feature type="region of interest" description="Disordered" evidence="1">
    <location>
        <begin position="54"/>
        <end position="125"/>
    </location>
</feature>
<evidence type="ECO:0000313" key="2">
    <source>
        <dbReference type="EMBL" id="NRF65726.1"/>
    </source>
</evidence>
<proteinExistence type="predicted"/>
<accession>A0ABX2EB29</accession>
<protein>
    <submittedName>
        <fullName evidence="2">Uncharacterized protein</fullName>
    </submittedName>
</protein>
<feature type="compositionally biased region" description="Gly residues" evidence="1">
    <location>
        <begin position="70"/>
        <end position="86"/>
    </location>
</feature>